<accession>A0A964BUR2</accession>
<evidence type="ECO:0000256" key="3">
    <source>
        <dbReference type="ARBA" id="ARBA00022692"/>
    </source>
</evidence>
<evidence type="ECO:0000313" key="11">
    <source>
        <dbReference type="Proteomes" id="UP000729733"/>
    </source>
</evidence>
<dbReference type="InterPro" id="IPR001743">
    <property type="entry name" value="PSII_PsbT"/>
</dbReference>
<dbReference type="SUPFAM" id="SSF161029">
    <property type="entry name" value="Photosystem II reaction center protein T, PsbT"/>
    <property type="match status" value="1"/>
</dbReference>
<comment type="subcellular location">
    <subcellularLocation>
        <location evidence="8">Cellular thylakoid membrane</location>
        <topology evidence="8">Single-pass membrane protein</topology>
    </subcellularLocation>
</comment>
<evidence type="ECO:0000313" key="10">
    <source>
        <dbReference type="EMBL" id="MCC0178235.1"/>
    </source>
</evidence>
<protein>
    <recommendedName>
        <fullName evidence="8">Photosystem II reaction center protein T</fullName>
        <shortName evidence="8">PSII-T</shortName>
    </recommendedName>
</protein>
<keyword evidence="4 8" id="KW-1133">Transmembrane helix</keyword>
<reference evidence="10" key="1">
    <citation type="journal article" date="2021" name="Antonie Van Leeuwenhoek">
        <title>Draft genome and description of Waterburya agarophytonicola gen. nov. sp. nov. (Pleurocapsales, Cyanobacteria): a seaweed symbiont.</title>
        <authorList>
            <person name="Bonthond G."/>
            <person name="Shalygin S."/>
            <person name="Bayer T."/>
            <person name="Weinberger F."/>
        </authorList>
    </citation>
    <scope>NUCLEOTIDE SEQUENCE</scope>
    <source>
        <strain evidence="10">KI4</strain>
    </source>
</reference>
<sequence length="31" mass="3510">MEAVAYILVLAMAISVLFFAIAFREPPRIEK</sequence>
<dbReference type="Pfam" id="PF01405">
    <property type="entry name" value="PsbT"/>
    <property type="match status" value="1"/>
</dbReference>
<dbReference type="PANTHER" id="PTHR36411:SF2">
    <property type="entry name" value="PHOTOSYSTEM II REACTION CENTER PROTEIN T"/>
    <property type="match status" value="1"/>
</dbReference>
<dbReference type="GO" id="GO:0015979">
    <property type="term" value="P:photosynthesis"/>
    <property type="evidence" value="ECO:0007669"/>
    <property type="project" value="UniProtKB-UniRule"/>
</dbReference>
<gene>
    <name evidence="8" type="primary">psbT</name>
    <name evidence="10" type="ORF">I4641_14740</name>
</gene>
<evidence type="ECO:0000256" key="8">
    <source>
        <dbReference type="HAMAP-Rule" id="MF_00808"/>
    </source>
</evidence>
<dbReference type="AlphaFoldDB" id="A0A964BUR2"/>
<dbReference type="InterPro" id="IPR037268">
    <property type="entry name" value="PSII_PsbT_sf"/>
</dbReference>
<dbReference type="HAMAP" id="MF_00808">
    <property type="entry name" value="PSII_PsbT"/>
    <property type="match status" value="1"/>
</dbReference>
<keyword evidence="5 8" id="KW-0793">Thylakoid</keyword>
<keyword evidence="11" id="KW-1185">Reference proteome</keyword>
<comment type="subunit">
    <text evidence="8">PSII is composed of 1 copy each of membrane proteins PsbA, PsbB, PsbC, PsbD, PsbE, PsbF, PsbH, PsbI, PsbJ, PsbK, PsbL, PsbM, PsbT, PsbX, PsbY, PsbZ, Psb30/Ycf12, peripheral proteins PsbO, CyanoQ (PsbQ), PsbU, PsbV and a large number of cofactors. It forms dimeric complexes.</text>
</comment>
<evidence type="ECO:0000256" key="1">
    <source>
        <dbReference type="ARBA" id="ARBA00008658"/>
    </source>
</evidence>
<comment type="similarity">
    <text evidence="1 8">Belongs to the PsbT family.</text>
</comment>
<name>A0A964BUR2_9CYAN</name>
<proteinExistence type="inferred from homology"/>
<evidence type="ECO:0000256" key="2">
    <source>
        <dbReference type="ARBA" id="ARBA00022531"/>
    </source>
</evidence>
<organism evidence="10 11">
    <name type="scientific">Waterburya agarophytonicola KI4</name>
    <dbReference type="NCBI Taxonomy" id="2874699"/>
    <lineage>
        <taxon>Bacteria</taxon>
        <taxon>Bacillati</taxon>
        <taxon>Cyanobacteriota</taxon>
        <taxon>Cyanophyceae</taxon>
        <taxon>Pleurocapsales</taxon>
        <taxon>Hyellaceae</taxon>
        <taxon>Waterburya</taxon>
        <taxon>Waterburya agarophytonicola</taxon>
    </lineage>
</organism>
<keyword evidence="2 8" id="KW-0602">Photosynthesis</keyword>
<evidence type="ECO:0000256" key="4">
    <source>
        <dbReference type="ARBA" id="ARBA00022989"/>
    </source>
</evidence>
<comment type="function">
    <text evidence="8">Found at the monomer-monomer interface of the photosystem II (PS II) dimer, plays a role in assembly and dimerization of PSII. PSII is a light-driven water plastoquinone oxidoreductase, using light energy to abstract electrons from H(2)O, generating a proton gradient subsequently used for ATP formation.</text>
</comment>
<feature type="transmembrane region" description="Helical" evidence="9">
    <location>
        <begin position="6"/>
        <end position="23"/>
    </location>
</feature>
<dbReference type="GO" id="GO:0031676">
    <property type="term" value="C:plasma membrane-derived thylakoid membrane"/>
    <property type="evidence" value="ECO:0007669"/>
    <property type="project" value="UniProtKB-SubCell"/>
</dbReference>
<keyword evidence="3 8" id="KW-0812">Transmembrane</keyword>
<keyword evidence="7 8" id="KW-0604">Photosystem II</keyword>
<dbReference type="Proteomes" id="UP000729733">
    <property type="component" value="Unassembled WGS sequence"/>
</dbReference>
<comment type="caution">
    <text evidence="10">The sequence shown here is derived from an EMBL/GenBank/DDBJ whole genome shotgun (WGS) entry which is preliminary data.</text>
</comment>
<dbReference type="RefSeq" id="WP_106236019.1">
    <property type="nucleotide sequence ID" value="NZ_JADWDC010000038.1"/>
</dbReference>
<evidence type="ECO:0000256" key="9">
    <source>
        <dbReference type="SAM" id="Phobius"/>
    </source>
</evidence>
<evidence type="ECO:0000256" key="5">
    <source>
        <dbReference type="ARBA" id="ARBA00023078"/>
    </source>
</evidence>
<dbReference type="NCBIfam" id="NF008825">
    <property type="entry name" value="PRK11875.1"/>
    <property type="match status" value="1"/>
</dbReference>
<dbReference type="PANTHER" id="PTHR36411">
    <property type="match status" value="1"/>
</dbReference>
<dbReference type="GO" id="GO:0009539">
    <property type="term" value="C:photosystem II reaction center"/>
    <property type="evidence" value="ECO:0007669"/>
    <property type="project" value="InterPro"/>
</dbReference>
<evidence type="ECO:0000256" key="7">
    <source>
        <dbReference type="ARBA" id="ARBA00023276"/>
    </source>
</evidence>
<dbReference type="EMBL" id="JADWDC010000038">
    <property type="protein sequence ID" value="MCC0178235.1"/>
    <property type="molecule type" value="Genomic_DNA"/>
</dbReference>
<evidence type="ECO:0000256" key="6">
    <source>
        <dbReference type="ARBA" id="ARBA00023136"/>
    </source>
</evidence>
<keyword evidence="6 8" id="KW-0472">Membrane</keyword>